<comment type="caution">
    <text evidence="1">The sequence shown here is derived from an EMBL/GenBank/DDBJ whole genome shotgun (WGS) entry which is preliminary data.</text>
</comment>
<sequence length="103" mass="11102">MLVSDNDCTMSAARSKPLPDGFKSWIIASVSVLLFSLMLLLGDIVAAFAYFSEKTNPLWVTLLGVTGAFGVALGFAGLFVLLAFAGWRSYSESKRVQIIPPAR</sequence>
<name>A0ACC5P031_9BACT</name>
<organism evidence="1 2">
    <name type="scientific">Tunturiibacter gelidiferens</name>
    <dbReference type="NCBI Taxonomy" id="3069689"/>
    <lineage>
        <taxon>Bacteria</taxon>
        <taxon>Pseudomonadati</taxon>
        <taxon>Acidobacteriota</taxon>
        <taxon>Terriglobia</taxon>
        <taxon>Terriglobales</taxon>
        <taxon>Acidobacteriaceae</taxon>
        <taxon>Tunturiibacter</taxon>
    </lineage>
</organism>
<evidence type="ECO:0000313" key="2">
    <source>
        <dbReference type="Proteomes" id="UP000569005"/>
    </source>
</evidence>
<dbReference type="EMBL" id="JACHEA010000001">
    <property type="protein sequence ID" value="MBB5340044.1"/>
    <property type="molecule type" value="Genomic_DNA"/>
</dbReference>
<accession>A0ACC5P031</accession>
<proteinExistence type="predicted"/>
<reference evidence="1" key="1">
    <citation type="submission" date="2020-08" db="EMBL/GenBank/DDBJ databases">
        <title>Genomic Encyclopedia of Type Strains, Phase IV (KMG-V): Genome sequencing to study the core and pangenomes of soil and plant-associated prokaryotes.</title>
        <authorList>
            <person name="Whitman W."/>
        </authorList>
    </citation>
    <scope>NUCLEOTIDE SEQUENCE</scope>
    <source>
        <strain evidence="1">M8UP15</strain>
    </source>
</reference>
<dbReference type="Proteomes" id="UP000569005">
    <property type="component" value="Unassembled WGS sequence"/>
</dbReference>
<keyword evidence="2" id="KW-1185">Reference proteome</keyword>
<gene>
    <name evidence="1" type="ORF">HDF13_002377</name>
</gene>
<protein>
    <submittedName>
        <fullName evidence="1">Uncharacterized protein</fullName>
    </submittedName>
</protein>
<evidence type="ECO:0000313" key="1">
    <source>
        <dbReference type="EMBL" id="MBB5340044.1"/>
    </source>
</evidence>